<reference evidence="2 3" key="1">
    <citation type="submission" date="2024-10" db="EMBL/GenBank/DDBJ databases">
        <title>Updated reference genomes for cyclostephanoid diatoms.</title>
        <authorList>
            <person name="Roberts W.R."/>
            <person name="Alverson A.J."/>
        </authorList>
    </citation>
    <scope>NUCLEOTIDE SEQUENCE [LARGE SCALE GENOMIC DNA]</scope>
    <source>
        <strain evidence="2 3">AJA276-08</strain>
    </source>
</reference>
<name>A0ABD3MXC7_9STRA</name>
<dbReference type="AlphaFoldDB" id="A0ABD3MXC7"/>
<gene>
    <name evidence="2" type="ORF">ACHAW5_004971</name>
</gene>
<evidence type="ECO:0000313" key="2">
    <source>
        <dbReference type="EMBL" id="KAL3768560.1"/>
    </source>
</evidence>
<comment type="caution">
    <text evidence="2">The sequence shown here is derived from an EMBL/GenBank/DDBJ whole genome shotgun (WGS) entry which is preliminary data.</text>
</comment>
<evidence type="ECO:0000313" key="3">
    <source>
        <dbReference type="Proteomes" id="UP001530315"/>
    </source>
</evidence>
<dbReference type="EMBL" id="JALLAZ020001674">
    <property type="protein sequence ID" value="KAL3768560.1"/>
    <property type="molecule type" value="Genomic_DNA"/>
</dbReference>
<organism evidence="2 3">
    <name type="scientific">Stephanodiscus triporus</name>
    <dbReference type="NCBI Taxonomy" id="2934178"/>
    <lineage>
        <taxon>Eukaryota</taxon>
        <taxon>Sar</taxon>
        <taxon>Stramenopiles</taxon>
        <taxon>Ochrophyta</taxon>
        <taxon>Bacillariophyta</taxon>
        <taxon>Coscinodiscophyceae</taxon>
        <taxon>Thalassiosirophycidae</taxon>
        <taxon>Stephanodiscales</taxon>
        <taxon>Stephanodiscaceae</taxon>
        <taxon>Stephanodiscus</taxon>
    </lineage>
</organism>
<keyword evidence="1" id="KW-0175">Coiled coil</keyword>
<feature type="coiled-coil region" evidence="1">
    <location>
        <begin position="43"/>
        <end position="164"/>
    </location>
</feature>
<protein>
    <submittedName>
        <fullName evidence="2">Uncharacterized protein</fullName>
    </submittedName>
</protein>
<accession>A0ABD3MXC7</accession>
<proteinExistence type="predicted"/>
<dbReference type="Proteomes" id="UP001530315">
    <property type="component" value="Unassembled WGS sequence"/>
</dbReference>
<keyword evidence="3" id="KW-1185">Reference proteome</keyword>
<evidence type="ECO:0000256" key="1">
    <source>
        <dbReference type="SAM" id="Coils"/>
    </source>
</evidence>
<sequence>MSAQAIHPREIQNAALEHDIRTAQTRIALNQSHKKSSSLDTYRAELLSKVHEHLDEVEHLEASKVRTANIKAELLAKVHEHMDELEMEHAKKEEVARIKAELMEKVHRHAEELEQMDAKRANLATYKSELLAKAEEHIRDVEQAREKKAQVRRLSLEMKEKVKQHEAHLVAREKATESLMTEIVKAAESFHNGNDAAV</sequence>